<evidence type="ECO:0000256" key="2">
    <source>
        <dbReference type="ARBA" id="ARBA00022490"/>
    </source>
</evidence>
<dbReference type="Gene3D" id="2.40.50.140">
    <property type="entry name" value="Nucleic acid-binding proteins"/>
    <property type="match status" value="1"/>
</dbReference>
<name>A0A934RSS3_9BACT</name>
<dbReference type="InterPro" id="IPR004476">
    <property type="entry name" value="RNase_II/RNase_R"/>
</dbReference>
<dbReference type="InterPro" id="IPR001900">
    <property type="entry name" value="RNase_II/R"/>
</dbReference>
<comment type="similarity">
    <text evidence="7">Belongs to the RNR ribonuclease family. RNase R subfamily.</text>
</comment>
<keyword evidence="5 7" id="KW-0269">Exonuclease</keyword>
<evidence type="ECO:0000256" key="6">
    <source>
        <dbReference type="ARBA" id="ARBA00022884"/>
    </source>
</evidence>
<dbReference type="SMART" id="SM00955">
    <property type="entry name" value="RNB"/>
    <property type="match status" value="1"/>
</dbReference>
<dbReference type="InterPro" id="IPR022966">
    <property type="entry name" value="RNase_II/R_CS"/>
</dbReference>
<feature type="region of interest" description="Disordered" evidence="8">
    <location>
        <begin position="735"/>
        <end position="803"/>
    </location>
</feature>
<dbReference type="PANTHER" id="PTHR23355:SF9">
    <property type="entry name" value="DIS3-LIKE EXONUCLEASE 2"/>
    <property type="match status" value="1"/>
</dbReference>
<organism evidence="10 11">
    <name type="scientific">Roseibacillus ishigakijimensis</name>
    <dbReference type="NCBI Taxonomy" id="454146"/>
    <lineage>
        <taxon>Bacteria</taxon>
        <taxon>Pseudomonadati</taxon>
        <taxon>Verrucomicrobiota</taxon>
        <taxon>Verrucomicrobiia</taxon>
        <taxon>Verrucomicrobiales</taxon>
        <taxon>Verrucomicrobiaceae</taxon>
        <taxon>Roseibacillus</taxon>
    </lineage>
</organism>
<dbReference type="InterPro" id="IPR003029">
    <property type="entry name" value="S1_domain"/>
</dbReference>
<keyword evidence="2 7" id="KW-0963">Cytoplasm</keyword>
<evidence type="ECO:0000256" key="4">
    <source>
        <dbReference type="ARBA" id="ARBA00022801"/>
    </source>
</evidence>
<evidence type="ECO:0000256" key="8">
    <source>
        <dbReference type="SAM" id="MobiDB-lite"/>
    </source>
</evidence>
<dbReference type="SUPFAM" id="SSF50249">
    <property type="entry name" value="Nucleic acid-binding proteins"/>
    <property type="match status" value="3"/>
</dbReference>
<reference evidence="10" key="1">
    <citation type="submission" date="2021-01" db="EMBL/GenBank/DDBJ databases">
        <title>Modified the classification status of verrucomicrobia.</title>
        <authorList>
            <person name="Feng X."/>
        </authorList>
    </citation>
    <scope>NUCLEOTIDE SEQUENCE</scope>
    <source>
        <strain evidence="10">KCTC 12986</strain>
    </source>
</reference>
<keyword evidence="3 7" id="KW-0540">Nuclease</keyword>
<dbReference type="RefSeq" id="WP_200391276.1">
    <property type="nucleotide sequence ID" value="NZ_JAENIO010000014.1"/>
</dbReference>
<proteinExistence type="inferred from homology"/>
<dbReference type="EMBL" id="JAENIO010000014">
    <property type="protein sequence ID" value="MBK1833841.1"/>
    <property type="molecule type" value="Genomic_DNA"/>
</dbReference>
<dbReference type="PANTHER" id="PTHR23355">
    <property type="entry name" value="RIBONUCLEASE"/>
    <property type="match status" value="1"/>
</dbReference>
<dbReference type="Pfam" id="PF00773">
    <property type="entry name" value="RNB"/>
    <property type="match status" value="1"/>
</dbReference>
<evidence type="ECO:0000313" key="10">
    <source>
        <dbReference type="EMBL" id="MBK1833841.1"/>
    </source>
</evidence>
<dbReference type="NCBIfam" id="TIGR00358">
    <property type="entry name" value="3_prime_RNase"/>
    <property type="match status" value="1"/>
</dbReference>
<evidence type="ECO:0000256" key="1">
    <source>
        <dbReference type="ARBA" id="ARBA00001849"/>
    </source>
</evidence>
<evidence type="ECO:0000256" key="5">
    <source>
        <dbReference type="ARBA" id="ARBA00022839"/>
    </source>
</evidence>
<protein>
    <recommendedName>
        <fullName evidence="7">Ribonuclease R</fullName>
        <shortName evidence="7">RNase R</shortName>
        <ecNumber evidence="7">3.1.13.1</ecNumber>
    </recommendedName>
</protein>
<comment type="caution">
    <text evidence="10">The sequence shown here is derived from an EMBL/GenBank/DDBJ whole genome shotgun (WGS) entry which is preliminary data.</text>
</comment>
<dbReference type="EC" id="3.1.13.1" evidence="7"/>
<dbReference type="Pfam" id="PF17876">
    <property type="entry name" value="CSD2"/>
    <property type="match status" value="1"/>
</dbReference>
<dbReference type="NCBIfam" id="TIGR02063">
    <property type="entry name" value="RNase_R"/>
    <property type="match status" value="1"/>
</dbReference>
<sequence length="803" mass="89387">MNEEQLKKGILELLAKPGARPLTKSEMARALGLAPKERAHFRRVLDAMVADGVLNPGKKARIEVANSEGRGGKGRLIGRIRVFPKGHATVYPDLNDLANDLSGFDLESIRRIYVPNNRTGTAMDGDTVEVSVELKRGRDGEVDPQGAVTQIVERTDRLVVGVYFNRNGFTYIQPDAEALPATLEVEPCAEAETGQKVAVKLIEWRKGEDPRGRVEEVIGWPDSPGVDIMSVVHKYGLQTDFPPEVLAEAEAVAVPVPGKEKERREDWTDRLVITIDPFDAKDHDDAIWVSPRPGGGWTLAVHIADVSHYVKPGTRLDKEALKRGNSTYLVDRVLPMLPEVLSNGICSLRPDEERLTKCAILEIEANGLVRKSTFVDAFINSQAKLSYEQAQAVLDGGSVPGRFKGQLKKDLEAMIREAWKMASVLRQRRFKRGALDMEMDEIKVLVDESSKDATGYAKVEHCESHQLIEECMLAANEAVAKVLRDRNKPAIYRVHDDPDPEKLMEYGELARVHGYQVGDLTNRAHVQKLLDQAKGTPEEHNIKLGLLRSLKRAEYSEEPLGHYGLAKADYAHFTSPIRRYADLVVHRALQHLLKNRPAKPDRSLTQQQCKEAAIHISETERNSSFAEQETKTLKLLEWLERTRQSESPPLFEGVVTEVRSMGTFVEATDIMQKGLVKVADLPGRGWRFNGGGPSFVKADKHVQSGVQVKLKVAKVDFIEQRVDFAIVEIVPGQDLSPLGEETPRKSKKKSRRGSQQTGGGKTKSQRTARKASRRKVAEKAPPKGKAKSKPKAKGGKSTRKRKR</sequence>
<comment type="catalytic activity">
    <reaction evidence="1 7">
        <text>Exonucleolytic cleavage in the 3'- to 5'-direction to yield nucleoside 5'-phosphates.</text>
        <dbReference type="EC" id="3.1.13.1"/>
    </reaction>
</comment>
<dbReference type="InterPro" id="IPR040476">
    <property type="entry name" value="CSD2"/>
</dbReference>
<evidence type="ECO:0000256" key="7">
    <source>
        <dbReference type="HAMAP-Rule" id="MF_01895"/>
    </source>
</evidence>
<evidence type="ECO:0000256" key="3">
    <source>
        <dbReference type="ARBA" id="ARBA00022722"/>
    </source>
</evidence>
<evidence type="ECO:0000259" key="9">
    <source>
        <dbReference type="PROSITE" id="PS50126"/>
    </source>
</evidence>
<dbReference type="GO" id="GO:0003723">
    <property type="term" value="F:RNA binding"/>
    <property type="evidence" value="ECO:0007669"/>
    <property type="project" value="UniProtKB-UniRule"/>
</dbReference>
<keyword evidence="11" id="KW-1185">Reference proteome</keyword>
<dbReference type="GO" id="GO:0005829">
    <property type="term" value="C:cytosol"/>
    <property type="evidence" value="ECO:0007669"/>
    <property type="project" value="TreeGrafter"/>
</dbReference>
<dbReference type="Proteomes" id="UP000604083">
    <property type="component" value="Unassembled WGS sequence"/>
</dbReference>
<dbReference type="InterPro" id="IPR012340">
    <property type="entry name" value="NA-bd_OB-fold"/>
</dbReference>
<dbReference type="GO" id="GO:0006402">
    <property type="term" value="P:mRNA catabolic process"/>
    <property type="evidence" value="ECO:0007669"/>
    <property type="project" value="TreeGrafter"/>
</dbReference>
<feature type="compositionally biased region" description="Basic residues" evidence="8">
    <location>
        <begin position="782"/>
        <end position="803"/>
    </location>
</feature>
<gene>
    <name evidence="7 10" type="primary">rnr</name>
    <name evidence="10" type="ORF">JIN78_07205</name>
</gene>
<feature type="compositionally biased region" description="Basic residues" evidence="8">
    <location>
        <begin position="763"/>
        <end position="774"/>
    </location>
</feature>
<dbReference type="PROSITE" id="PS50126">
    <property type="entry name" value="S1"/>
    <property type="match status" value="1"/>
</dbReference>
<keyword evidence="6 7" id="KW-0694">RNA-binding</keyword>
<evidence type="ECO:0000313" key="11">
    <source>
        <dbReference type="Proteomes" id="UP000604083"/>
    </source>
</evidence>
<dbReference type="InterPro" id="IPR011805">
    <property type="entry name" value="RNase_R"/>
</dbReference>
<dbReference type="PROSITE" id="PS01175">
    <property type="entry name" value="RIBONUCLEASE_II"/>
    <property type="match status" value="1"/>
</dbReference>
<feature type="domain" description="S1 motif" evidence="9">
    <location>
        <begin position="648"/>
        <end position="727"/>
    </location>
</feature>
<dbReference type="AlphaFoldDB" id="A0A934RSS3"/>
<keyword evidence="4 7" id="KW-0378">Hydrolase</keyword>
<dbReference type="InterPro" id="IPR050180">
    <property type="entry name" value="RNR_Ribonuclease"/>
</dbReference>
<comment type="subcellular location">
    <subcellularLocation>
        <location evidence="7">Cytoplasm</location>
    </subcellularLocation>
</comment>
<accession>A0A934RSS3</accession>
<dbReference type="GO" id="GO:0008859">
    <property type="term" value="F:exoribonuclease II activity"/>
    <property type="evidence" value="ECO:0007669"/>
    <property type="project" value="UniProtKB-UniRule"/>
</dbReference>
<comment type="function">
    <text evidence="7">3'-5' exoribonuclease that releases 5'-nucleoside monophosphates and is involved in maturation of structured RNAs.</text>
</comment>
<dbReference type="HAMAP" id="MF_01895">
    <property type="entry name" value="RNase_R"/>
    <property type="match status" value="1"/>
</dbReference>